<accession>A0A3A2ZCP2</accession>
<reference evidence="2" key="1">
    <citation type="submission" date="2017-02" db="EMBL/GenBank/DDBJ databases">
        <authorList>
            <person name="Tafer H."/>
            <person name="Lopandic K."/>
        </authorList>
    </citation>
    <scope>NUCLEOTIDE SEQUENCE [LARGE SCALE GENOMIC DNA]</scope>
    <source>
        <strain evidence="2">CBS 366.77</strain>
    </source>
</reference>
<organism evidence="1 2">
    <name type="scientific">Aspergillus sclerotialis</name>
    <dbReference type="NCBI Taxonomy" id="2070753"/>
    <lineage>
        <taxon>Eukaryota</taxon>
        <taxon>Fungi</taxon>
        <taxon>Dikarya</taxon>
        <taxon>Ascomycota</taxon>
        <taxon>Pezizomycotina</taxon>
        <taxon>Eurotiomycetes</taxon>
        <taxon>Eurotiomycetidae</taxon>
        <taxon>Eurotiales</taxon>
        <taxon>Aspergillaceae</taxon>
        <taxon>Aspergillus</taxon>
        <taxon>Aspergillus subgen. Polypaecilum</taxon>
    </lineage>
</organism>
<keyword evidence="2" id="KW-1185">Reference proteome</keyword>
<evidence type="ECO:0000313" key="1">
    <source>
        <dbReference type="EMBL" id="RJE20706.1"/>
    </source>
</evidence>
<name>A0A3A2ZCP2_9EURO</name>
<comment type="caution">
    <text evidence="1">The sequence shown here is derived from an EMBL/GenBank/DDBJ whole genome shotgun (WGS) entry which is preliminary data.</text>
</comment>
<dbReference type="EMBL" id="MVGC01000283">
    <property type="protein sequence ID" value="RJE20706.1"/>
    <property type="molecule type" value="Genomic_DNA"/>
</dbReference>
<gene>
    <name evidence="1" type="ORF">PHISCL_06951</name>
</gene>
<sequence>MSRASNSKAHIKDHPELQEFRKEAFTSFDNALSFSNHLGIFSEENDKMTISTLKFVQFFDKKLLYNATEALE</sequence>
<dbReference type="OrthoDB" id="4800261at2759"/>
<dbReference type="Proteomes" id="UP000266188">
    <property type="component" value="Unassembled WGS sequence"/>
</dbReference>
<protein>
    <submittedName>
        <fullName evidence="1">Uncharacterized protein</fullName>
    </submittedName>
</protein>
<evidence type="ECO:0000313" key="2">
    <source>
        <dbReference type="Proteomes" id="UP000266188"/>
    </source>
</evidence>
<proteinExistence type="predicted"/>
<dbReference type="AlphaFoldDB" id="A0A3A2ZCP2"/>